<proteinExistence type="predicted"/>
<protein>
    <submittedName>
        <fullName evidence="1">Uncharacterized protein</fullName>
    </submittedName>
</protein>
<dbReference type="EMBL" id="CP019481">
    <property type="protein sequence ID" value="UQC90423.1"/>
    <property type="molecule type" value="Genomic_DNA"/>
</dbReference>
<organism evidence="1 2">
    <name type="scientific">Colletotrichum lupini</name>
    <dbReference type="NCBI Taxonomy" id="145971"/>
    <lineage>
        <taxon>Eukaryota</taxon>
        <taxon>Fungi</taxon>
        <taxon>Dikarya</taxon>
        <taxon>Ascomycota</taxon>
        <taxon>Pezizomycotina</taxon>
        <taxon>Sordariomycetes</taxon>
        <taxon>Hypocreomycetidae</taxon>
        <taxon>Glomerellales</taxon>
        <taxon>Glomerellaceae</taxon>
        <taxon>Colletotrichum</taxon>
        <taxon>Colletotrichum acutatum species complex</taxon>
    </lineage>
</organism>
<dbReference type="AlphaFoldDB" id="A0A9Q8T7N6"/>
<accession>A0A9Q8T7N6</accession>
<dbReference type="RefSeq" id="XP_049152024.1">
    <property type="nucleotide sequence ID" value="XM_049294877.1"/>
</dbReference>
<keyword evidence="2" id="KW-1185">Reference proteome</keyword>
<gene>
    <name evidence="1" type="ORF">CLUP02_15953</name>
</gene>
<dbReference type="KEGG" id="clup:CLUP02_15953"/>
<dbReference type="Proteomes" id="UP000830671">
    <property type="component" value="Chromosome 9"/>
</dbReference>
<evidence type="ECO:0000313" key="2">
    <source>
        <dbReference type="Proteomes" id="UP000830671"/>
    </source>
</evidence>
<dbReference type="GeneID" id="73349887"/>
<evidence type="ECO:0000313" key="1">
    <source>
        <dbReference type="EMBL" id="UQC90423.1"/>
    </source>
</evidence>
<name>A0A9Q8T7N6_9PEZI</name>
<sequence length="149" mass="15941">MLNHGYTVHSLFNWAPVSVILESGYRKKNELPIVISPSGASGGIRASTDASPHAPYPKSASGQTCSKLKDLTAESVCEATIRALLEPFLAARRANTPPLFQPQTSPHFIKTAIIKIAAAVWMDRLGIKAQPRLICPPLTTPAGRGAITK</sequence>
<reference evidence="1" key="1">
    <citation type="journal article" date="2021" name="Mol. Plant Microbe Interact.">
        <title>Complete Genome Sequence of the Plant-Pathogenic Fungus Colletotrichum lupini.</title>
        <authorList>
            <person name="Baroncelli R."/>
            <person name="Pensec F."/>
            <person name="Da Lio D."/>
            <person name="Boufleur T."/>
            <person name="Vicente I."/>
            <person name="Sarrocco S."/>
            <person name="Picot A."/>
            <person name="Baraldi E."/>
            <person name="Sukno S."/>
            <person name="Thon M."/>
            <person name="Le Floch G."/>
        </authorList>
    </citation>
    <scope>NUCLEOTIDE SEQUENCE</scope>
    <source>
        <strain evidence="1">IMI 504893</strain>
    </source>
</reference>